<reference evidence="1" key="1">
    <citation type="submission" date="2023-07" db="EMBL/GenBank/DDBJ databases">
        <title>Black Yeasts Isolated from many extreme environments.</title>
        <authorList>
            <person name="Coleine C."/>
            <person name="Stajich J.E."/>
            <person name="Selbmann L."/>
        </authorList>
    </citation>
    <scope>NUCLEOTIDE SEQUENCE</scope>
    <source>
        <strain evidence="1">CCFEE 5714</strain>
    </source>
</reference>
<proteinExistence type="predicted"/>
<comment type="caution">
    <text evidence="1">The sequence shown here is derived from an EMBL/GenBank/DDBJ whole genome shotgun (WGS) entry which is preliminary data.</text>
</comment>
<name>A0ACC3NBU6_9PEZI</name>
<sequence length="412" mass="45996">MAPSLPQRGGRLFLLFSILAVLIYTYRTFSQPAAWTTFARRDLGTSFSPVSATSSIDSKYDSGYDTTTSSSNASSPLSPRLRARALPTAEEVKADWEASLRKGCELYQLLQAETAAASKWTDWDDLKAYGYQRTENFQTLENPDIAAAVYRPVSAGGCGAPQESGPPQCEVKWDHFSDSTVTYTHKEGEEGEEEKVYEKTFAYFHNNYYPDQGIIVAADNYGPVQRLKQVGKTLEGEILPLRQWSDIAFLEWQHLTSAGEQRKGISFVIQSNVVNMRTKNVIFKALEDEGLSPIPPAFPSGKEYSMDSKQGKAILGTPNGGGVAWFLIQHKAELGHKTIESVVVFDNSLFEDQREGNDREDSTPSMMFRIEDWTEDDGEENESDEDMDDDEETDVDTDMDDSEELVAEAPLE</sequence>
<protein>
    <submittedName>
        <fullName evidence="1">Uncharacterized protein</fullName>
    </submittedName>
</protein>
<dbReference type="EMBL" id="JAUTXU010000069">
    <property type="protein sequence ID" value="KAK3712625.1"/>
    <property type="molecule type" value="Genomic_DNA"/>
</dbReference>
<evidence type="ECO:0000313" key="2">
    <source>
        <dbReference type="Proteomes" id="UP001281147"/>
    </source>
</evidence>
<accession>A0ACC3NBU6</accession>
<keyword evidence="2" id="KW-1185">Reference proteome</keyword>
<organism evidence="1 2">
    <name type="scientific">Vermiconidia calcicola</name>
    <dbReference type="NCBI Taxonomy" id="1690605"/>
    <lineage>
        <taxon>Eukaryota</taxon>
        <taxon>Fungi</taxon>
        <taxon>Dikarya</taxon>
        <taxon>Ascomycota</taxon>
        <taxon>Pezizomycotina</taxon>
        <taxon>Dothideomycetes</taxon>
        <taxon>Dothideomycetidae</taxon>
        <taxon>Mycosphaerellales</taxon>
        <taxon>Extremaceae</taxon>
        <taxon>Vermiconidia</taxon>
    </lineage>
</organism>
<dbReference type="Proteomes" id="UP001281147">
    <property type="component" value="Unassembled WGS sequence"/>
</dbReference>
<gene>
    <name evidence="1" type="ORF">LTR37_009068</name>
</gene>
<evidence type="ECO:0000313" key="1">
    <source>
        <dbReference type="EMBL" id="KAK3712625.1"/>
    </source>
</evidence>